<dbReference type="EMBL" id="CP019633">
    <property type="protein sequence ID" value="AQQ09640.1"/>
    <property type="molecule type" value="Genomic_DNA"/>
</dbReference>
<dbReference type="RefSeq" id="WP_077540218.1">
    <property type="nucleotide sequence ID" value="NZ_CP019633.1"/>
</dbReference>
<feature type="compositionally biased region" description="Basic and acidic residues" evidence="1">
    <location>
        <begin position="34"/>
        <end position="55"/>
    </location>
</feature>
<dbReference type="AlphaFoldDB" id="A0A1Q2HQI5"/>
<feature type="compositionally biased region" description="Polar residues" evidence="1">
    <location>
        <begin position="21"/>
        <end position="33"/>
    </location>
</feature>
<organism evidence="2 3">
    <name type="scientific">Sedimentisphaera cyanobacteriorum</name>
    <dbReference type="NCBI Taxonomy" id="1940790"/>
    <lineage>
        <taxon>Bacteria</taxon>
        <taxon>Pseudomonadati</taxon>
        <taxon>Planctomycetota</taxon>
        <taxon>Phycisphaerae</taxon>
        <taxon>Sedimentisphaerales</taxon>
        <taxon>Sedimentisphaeraceae</taxon>
        <taxon>Sedimentisphaera</taxon>
    </lineage>
</organism>
<dbReference type="OrthoDB" id="7067268at2"/>
<proteinExistence type="predicted"/>
<accession>A0A1Q2HQI5</accession>
<evidence type="ECO:0000313" key="3">
    <source>
        <dbReference type="Proteomes" id="UP000188273"/>
    </source>
</evidence>
<evidence type="ECO:0000256" key="1">
    <source>
        <dbReference type="SAM" id="MobiDB-lite"/>
    </source>
</evidence>
<feature type="compositionally biased region" description="Basic and acidic residues" evidence="1">
    <location>
        <begin position="117"/>
        <end position="127"/>
    </location>
</feature>
<gene>
    <name evidence="2" type="ORF">L21SP3_01448</name>
</gene>
<reference evidence="3" key="1">
    <citation type="submission" date="2017-02" db="EMBL/GenBank/DDBJ databases">
        <title>Comparative genomics and description of representatives of a novel lineage of planctomycetes thriving in anoxic sediments.</title>
        <authorList>
            <person name="Spring S."/>
            <person name="Bunk B."/>
            <person name="Sproer C."/>
            <person name="Klenk H.-P."/>
        </authorList>
    </citation>
    <scope>NUCLEOTIDE SEQUENCE [LARGE SCALE GENOMIC DNA]</scope>
    <source>
        <strain evidence="3">L21-RPul-D3</strain>
    </source>
</reference>
<sequence length="127" mass="14442">MKAERKKATADTAAPKKIIRQNESYSQGQNQSTENHRTESIRKHRADIPKIHRKTYDRAMQGRSLKSAIKSFCLECVCWQKEEVRLCTSLACPLYPYRPYRISKQAAKGVSFGAESKNSDKGDNYAG</sequence>
<feature type="region of interest" description="Disordered" evidence="1">
    <location>
        <begin position="1"/>
        <end position="55"/>
    </location>
</feature>
<protein>
    <submittedName>
        <fullName evidence="2">Uncharacterized protein</fullName>
    </submittedName>
</protein>
<dbReference type="KEGG" id="pbu:L21SP3_01448"/>
<dbReference type="Proteomes" id="UP000188273">
    <property type="component" value="Chromosome"/>
</dbReference>
<evidence type="ECO:0000313" key="2">
    <source>
        <dbReference type="EMBL" id="AQQ09640.1"/>
    </source>
</evidence>
<keyword evidence="3" id="KW-1185">Reference proteome</keyword>
<name>A0A1Q2HQI5_9BACT</name>
<feature type="region of interest" description="Disordered" evidence="1">
    <location>
        <begin position="108"/>
        <end position="127"/>
    </location>
</feature>
<dbReference type="STRING" id="1940790.L21SP3_01448"/>